<evidence type="ECO:0000313" key="1">
    <source>
        <dbReference type="EMBL" id="ETO81802.1"/>
    </source>
</evidence>
<gene>
    <name evidence="1" type="ORF">F444_03959</name>
</gene>
<evidence type="ECO:0000313" key="2">
    <source>
        <dbReference type="Proteomes" id="UP000028582"/>
    </source>
</evidence>
<accession>A0A081ASE1</accession>
<organism evidence="1 2">
    <name type="scientific">Phytophthora nicotianae P1976</name>
    <dbReference type="NCBI Taxonomy" id="1317066"/>
    <lineage>
        <taxon>Eukaryota</taxon>
        <taxon>Sar</taxon>
        <taxon>Stramenopiles</taxon>
        <taxon>Oomycota</taxon>
        <taxon>Peronosporomycetes</taxon>
        <taxon>Peronosporales</taxon>
        <taxon>Peronosporaceae</taxon>
        <taxon>Phytophthora</taxon>
    </lineage>
</organism>
<reference evidence="1 2" key="1">
    <citation type="submission" date="2013-11" db="EMBL/GenBank/DDBJ databases">
        <title>The Genome Sequence of Phytophthora parasitica P1976.</title>
        <authorList>
            <consortium name="The Broad Institute Genomics Platform"/>
            <person name="Russ C."/>
            <person name="Tyler B."/>
            <person name="Panabieres F."/>
            <person name="Shan W."/>
            <person name="Tripathy S."/>
            <person name="Grunwald N."/>
            <person name="Machado M."/>
            <person name="Johnson C.S."/>
            <person name="Walker B."/>
            <person name="Young S."/>
            <person name="Zeng Q."/>
            <person name="Gargeya S."/>
            <person name="Fitzgerald M."/>
            <person name="Haas B."/>
            <person name="Abouelleil A."/>
            <person name="Allen A.W."/>
            <person name="Alvarado L."/>
            <person name="Arachchi H.M."/>
            <person name="Berlin A.M."/>
            <person name="Chapman S.B."/>
            <person name="Gainer-Dewar J."/>
            <person name="Goldberg J."/>
            <person name="Griggs A."/>
            <person name="Gujja S."/>
            <person name="Hansen M."/>
            <person name="Howarth C."/>
            <person name="Imamovic A."/>
            <person name="Ireland A."/>
            <person name="Larimer J."/>
            <person name="McCowan C."/>
            <person name="Murphy C."/>
            <person name="Pearson M."/>
            <person name="Poon T.W."/>
            <person name="Priest M."/>
            <person name="Roberts A."/>
            <person name="Saif S."/>
            <person name="Shea T."/>
            <person name="Sisk P."/>
            <person name="Sykes S."/>
            <person name="Wortman J."/>
            <person name="Nusbaum C."/>
            <person name="Birren B."/>
        </authorList>
    </citation>
    <scope>NUCLEOTIDE SEQUENCE [LARGE SCALE GENOMIC DNA]</scope>
    <source>
        <strain evidence="1 2">P1976</strain>
    </source>
</reference>
<sequence length="84" mass="9936">MRFLLEGVFRGADYYIRRGVIPSFQRWFERDKSFSNAEDMAERYAWPPPRPFPSRTLALWKQAWLGVMPFVWCVASGATRTGFR</sequence>
<proteinExistence type="predicted"/>
<comment type="caution">
    <text evidence="1">The sequence shown here is derived from an EMBL/GenBank/DDBJ whole genome shotgun (WGS) entry which is preliminary data.</text>
</comment>
<name>A0A081ASE1_PHYNI</name>
<dbReference type="AlphaFoldDB" id="A0A081ASE1"/>
<dbReference type="Proteomes" id="UP000028582">
    <property type="component" value="Unassembled WGS sequence"/>
</dbReference>
<protein>
    <submittedName>
        <fullName evidence="1">Uncharacterized protein</fullName>
    </submittedName>
</protein>
<dbReference type="EMBL" id="ANJA01000800">
    <property type="protein sequence ID" value="ETO81802.1"/>
    <property type="molecule type" value="Genomic_DNA"/>
</dbReference>